<dbReference type="FunFam" id="2.60.120.200:FF:000078">
    <property type="entry name" value="Galectin"/>
    <property type="match status" value="1"/>
</dbReference>
<evidence type="ECO:0000313" key="6">
    <source>
        <dbReference type="RefSeq" id="XP_031436200.1"/>
    </source>
</evidence>
<feature type="domain" description="Galectin" evidence="4">
    <location>
        <begin position="166"/>
        <end position="296"/>
    </location>
</feature>
<dbReference type="InterPro" id="IPR001079">
    <property type="entry name" value="Galectin_CRD"/>
</dbReference>
<keyword evidence="1 3" id="KW-0430">Lectin</keyword>
<dbReference type="PANTHER" id="PTHR11346">
    <property type="entry name" value="GALECTIN"/>
    <property type="match status" value="1"/>
</dbReference>
<dbReference type="GeneID" id="105897234"/>
<dbReference type="SUPFAM" id="SSF49899">
    <property type="entry name" value="Concanavalin A-like lectins/glucanases"/>
    <property type="match status" value="2"/>
</dbReference>
<dbReference type="RefSeq" id="XP_031436200.1">
    <property type="nucleotide sequence ID" value="XM_031580340.2"/>
</dbReference>
<dbReference type="InterPro" id="IPR044156">
    <property type="entry name" value="Galectin-like"/>
</dbReference>
<dbReference type="PANTHER" id="PTHR11346:SF111">
    <property type="entry name" value="GALECTIN-12"/>
    <property type="match status" value="1"/>
</dbReference>
<dbReference type="Pfam" id="PF00337">
    <property type="entry name" value="Gal-bind_lectin"/>
    <property type="match status" value="2"/>
</dbReference>
<dbReference type="Proteomes" id="UP000515152">
    <property type="component" value="Chromosome 14"/>
</dbReference>
<keyword evidence="5" id="KW-1185">Reference proteome</keyword>
<evidence type="ECO:0000256" key="1">
    <source>
        <dbReference type="ARBA" id="ARBA00022734"/>
    </source>
</evidence>
<dbReference type="PROSITE" id="PS51304">
    <property type="entry name" value="GALECTIN"/>
    <property type="match status" value="2"/>
</dbReference>
<dbReference type="GO" id="GO:0005737">
    <property type="term" value="C:cytoplasm"/>
    <property type="evidence" value="ECO:0007669"/>
    <property type="project" value="TreeGrafter"/>
</dbReference>
<dbReference type="KEGG" id="char:105897234"/>
<dbReference type="AlphaFoldDB" id="A0A6P8GMW6"/>
<dbReference type="GO" id="GO:0030246">
    <property type="term" value="F:carbohydrate binding"/>
    <property type="evidence" value="ECO:0007669"/>
    <property type="project" value="UniProtKB-UniRule"/>
</dbReference>
<organism evidence="5 6">
    <name type="scientific">Clupea harengus</name>
    <name type="common">Atlantic herring</name>
    <dbReference type="NCBI Taxonomy" id="7950"/>
    <lineage>
        <taxon>Eukaryota</taxon>
        <taxon>Metazoa</taxon>
        <taxon>Chordata</taxon>
        <taxon>Craniata</taxon>
        <taxon>Vertebrata</taxon>
        <taxon>Euteleostomi</taxon>
        <taxon>Actinopterygii</taxon>
        <taxon>Neopterygii</taxon>
        <taxon>Teleostei</taxon>
        <taxon>Clupei</taxon>
        <taxon>Clupeiformes</taxon>
        <taxon>Clupeoidei</taxon>
        <taxon>Clupeidae</taxon>
        <taxon>Clupea</taxon>
    </lineage>
</organism>
<dbReference type="InterPro" id="IPR013320">
    <property type="entry name" value="ConA-like_dom_sf"/>
</dbReference>
<evidence type="ECO:0000259" key="4">
    <source>
        <dbReference type="PROSITE" id="PS51304"/>
    </source>
</evidence>
<dbReference type="SMART" id="SM00276">
    <property type="entry name" value="GLECT"/>
    <property type="match status" value="2"/>
</dbReference>
<dbReference type="FunFam" id="2.60.120.200:FF:000023">
    <property type="entry name" value="Galectin"/>
    <property type="match status" value="1"/>
</dbReference>
<evidence type="ECO:0000256" key="2">
    <source>
        <dbReference type="ARBA" id="ARBA00022737"/>
    </source>
</evidence>
<dbReference type="OrthoDB" id="6251307at2759"/>
<keyword evidence="2" id="KW-0677">Repeat</keyword>
<sequence length="296" mass="32954">MSVANAKQTIVNPTIPFSGNIVGGLHPGDIVLIQGTVLCDADRFHMDLACGSSTKPRADIALHFNPRFMSPPCIVCNSLVQECWGREEKLDQMPFKQGSMFEAIILVHEDVFKVAVNGKHMLEYKHRLPVETINTFSISGRVSVCTIAFTPNSAIFSESGDLSIPYRGSMLGGLSPGQNITITGHVSSYPHSFTVNLRSRGSENIALHLNARIKSGLLIRNSLLGQGWGHEELELCRFPFAPGQYFEIIILCQLHQFKLAVNGDHLLDYRHRMQDLCSIDHLEVMGDLELEEVRLW</sequence>
<proteinExistence type="predicted"/>
<protein>
    <recommendedName>
        <fullName evidence="3">Galectin</fullName>
    </recommendedName>
</protein>
<gene>
    <name evidence="6" type="primary">LOC105897234</name>
</gene>
<dbReference type="SMART" id="SM00908">
    <property type="entry name" value="Gal-bind_lectin"/>
    <property type="match status" value="2"/>
</dbReference>
<dbReference type="CDD" id="cd00070">
    <property type="entry name" value="GLECT"/>
    <property type="match status" value="2"/>
</dbReference>
<accession>A0A6P8GMW6</accession>
<evidence type="ECO:0000313" key="5">
    <source>
        <dbReference type="Proteomes" id="UP000515152"/>
    </source>
</evidence>
<evidence type="ECO:0000256" key="3">
    <source>
        <dbReference type="RuleBase" id="RU102079"/>
    </source>
</evidence>
<feature type="domain" description="Galectin" evidence="4">
    <location>
        <begin position="17"/>
        <end position="150"/>
    </location>
</feature>
<name>A0A6P8GMW6_CLUHA</name>
<dbReference type="Gene3D" id="2.60.120.200">
    <property type="match status" value="2"/>
</dbReference>
<reference evidence="6" key="1">
    <citation type="submission" date="2025-08" db="UniProtKB">
        <authorList>
            <consortium name="RefSeq"/>
        </authorList>
    </citation>
    <scope>IDENTIFICATION</scope>
</reference>